<evidence type="ECO:0000256" key="4">
    <source>
        <dbReference type="ARBA" id="ARBA00022801"/>
    </source>
</evidence>
<evidence type="ECO:0000313" key="6">
    <source>
        <dbReference type="EMBL" id="MPM63865.1"/>
    </source>
</evidence>
<dbReference type="CDD" id="cd16964">
    <property type="entry name" value="YqgF"/>
    <property type="match status" value="1"/>
</dbReference>
<dbReference type="SMART" id="SM00732">
    <property type="entry name" value="YqgFc"/>
    <property type="match status" value="1"/>
</dbReference>
<accession>A0A645BEI6</accession>
<organism evidence="6">
    <name type="scientific">bioreactor metagenome</name>
    <dbReference type="NCBI Taxonomy" id="1076179"/>
    <lineage>
        <taxon>unclassified sequences</taxon>
        <taxon>metagenomes</taxon>
        <taxon>ecological metagenomes</taxon>
    </lineage>
</organism>
<proteinExistence type="inferred from homology"/>
<feature type="domain" description="YqgF/RNase H-like" evidence="5">
    <location>
        <begin position="5"/>
        <end position="105"/>
    </location>
</feature>
<dbReference type="GO" id="GO:0000967">
    <property type="term" value="P:rRNA 5'-end processing"/>
    <property type="evidence" value="ECO:0007669"/>
    <property type="project" value="TreeGrafter"/>
</dbReference>
<keyword evidence="3" id="KW-0540">Nuclease</keyword>
<protein>
    <submittedName>
        <fullName evidence="6">Putative pre-16S rRNA nuclease</fullName>
        <ecNumber evidence="6">3.1.-.-</ecNumber>
    </submittedName>
</protein>
<dbReference type="HAMAP" id="MF_00651">
    <property type="entry name" value="Nuclease_YqgF"/>
    <property type="match status" value="1"/>
</dbReference>
<dbReference type="EMBL" id="VSSQ01019645">
    <property type="protein sequence ID" value="MPM63865.1"/>
    <property type="molecule type" value="Genomic_DNA"/>
</dbReference>
<sequence>MRETGKILAVDPGEKNIGLAISDETAMLARPLQVIKHFSKTLDAATIATIASENHATRIVIGTVFGPDNEEIPQTRHARSLAAAVETQTALPIILWDEYGTTNAAKAVLVELGVNRQKRSGHQDGLAAAMILQSYLNSLGENNAE</sequence>
<dbReference type="Gene3D" id="3.30.420.140">
    <property type="entry name" value="YqgF/RNase H-like domain"/>
    <property type="match status" value="1"/>
</dbReference>
<dbReference type="InterPro" id="IPR012337">
    <property type="entry name" value="RNaseH-like_sf"/>
</dbReference>
<dbReference type="AlphaFoldDB" id="A0A645BEI6"/>
<evidence type="ECO:0000259" key="5">
    <source>
        <dbReference type="SMART" id="SM00732"/>
    </source>
</evidence>
<dbReference type="Pfam" id="PF03652">
    <property type="entry name" value="RuvX"/>
    <property type="match status" value="1"/>
</dbReference>
<evidence type="ECO:0000256" key="1">
    <source>
        <dbReference type="ARBA" id="ARBA00022490"/>
    </source>
</evidence>
<evidence type="ECO:0000256" key="3">
    <source>
        <dbReference type="ARBA" id="ARBA00022722"/>
    </source>
</evidence>
<gene>
    <name evidence="6" type="primary">yrrK_19</name>
    <name evidence="6" type="ORF">SDC9_110749</name>
</gene>
<reference evidence="6" key="1">
    <citation type="submission" date="2019-08" db="EMBL/GenBank/DDBJ databases">
        <authorList>
            <person name="Kucharzyk K."/>
            <person name="Murdoch R.W."/>
            <person name="Higgins S."/>
            <person name="Loffler F."/>
        </authorList>
    </citation>
    <scope>NUCLEOTIDE SEQUENCE</scope>
</reference>
<keyword evidence="1" id="KW-0963">Cytoplasm</keyword>
<dbReference type="PANTHER" id="PTHR33317:SF4">
    <property type="entry name" value="POLYNUCLEOTIDYL TRANSFERASE, RIBONUCLEASE H-LIKE SUPERFAMILY PROTEIN"/>
    <property type="match status" value="1"/>
</dbReference>
<dbReference type="InterPro" id="IPR005227">
    <property type="entry name" value="YqgF"/>
</dbReference>
<name>A0A645BEI6_9ZZZZ</name>
<dbReference type="GO" id="GO:0005829">
    <property type="term" value="C:cytosol"/>
    <property type="evidence" value="ECO:0007669"/>
    <property type="project" value="TreeGrafter"/>
</dbReference>
<dbReference type="SUPFAM" id="SSF53098">
    <property type="entry name" value="Ribonuclease H-like"/>
    <property type="match status" value="1"/>
</dbReference>
<dbReference type="EC" id="3.1.-.-" evidence="6"/>
<dbReference type="NCBIfam" id="TIGR00250">
    <property type="entry name" value="RNAse_H_YqgF"/>
    <property type="match status" value="1"/>
</dbReference>
<evidence type="ECO:0000256" key="2">
    <source>
        <dbReference type="ARBA" id="ARBA00022517"/>
    </source>
</evidence>
<dbReference type="GO" id="GO:0004518">
    <property type="term" value="F:nuclease activity"/>
    <property type="evidence" value="ECO:0007669"/>
    <property type="project" value="UniProtKB-KW"/>
</dbReference>
<dbReference type="PANTHER" id="PTHR33317">
    <property type="entry name" value="POLYNUCLEOTIDYL TRANSFERASE, RIBONUCLEASE H-LIKE SUPERFAMILY PROTEIN"/>
    <property type="match status" value="1"/>
</dbReference>
<dbReference type="InterPro" id="IPR006641">
    <property type="entry name" value="YqgF/RNaseH-like_dom"/>
</dbReference>
<keyword evidence="4 6" id="KW-0378">Hydrolase</keyword>
<dbReference type="GO" id="GO:0016787">
    <property type="term" value="F:hydrolase activity"/>
    <property type="evidence" value="ECO:0007669"/>
    <property type="project" value="UniProtKB-KW"/>
</dbReference>
<dbReference type="InterPro" id="IPR037027">
    <property type="entry name" value="YqgF/RNaseH-like_dom_sf"/>
</dbReference>
<keyword evidence="2" id="KW-0690">Ribosome biogenesis</keyword>
<comment type="caution">
    <text evidence="6">The sequence shown here is derived from an EMBL/GenBank/DDBJ whole genome shotgun (WGS) entry which is preliminary data.</text>
</comment>